<evidence type="ECO:0000313" key="2">
    <source>
        <dbReference type="Proteomes" id="UP001164539"/>
    </source>
</evidence>
<dbReference type="EMBL" id="CM051401">
    <property type="protein sequence ID" value="KAJ4712367.1"/>
    <property type="molecule type" value="Genomic_DNA"/>
</dbReference>
<reference evidence="1 2" key="1">
    <citation type="journal article" date="2023" name="Science">
        <title>Complex scaffold remodeling in plant triterpene biosynthesis.</title>
        <authorList>
            <person name="De La Pena R."/>
            <person name="Hodgson H."/>
            <person name="Liu J.C."/>
            <person name="Stephenson M.J."/>
            <person name="Martin A.C."/>
            <person name="Owen C."/>
            <person name="Harkess A."/>
            <person name="Leebens-Mack J."/>
            <person name="Jimenez L.E."/>
            <person name="Osbourn A."/>
            <person name="Sattely E.S."/>
        </authorList>
    </citation>
    <scope>NUCLEOTIDE SEQUENCE [LARGE SCALE GENOMIC DNA]</scope>
    <source>
        <strain evidence="2">cv. JPN11</strain>
        <tissue evidence="1">Leaf</tissue>
    </source>
</reference>
<evidence type="ECO:0000313" key="1">
    <source>
        <dbReference type="EMBL" id="KAJ4712367.1"/>
    </source>
</evidence>
<comment type="caution">
    <text evidence="1">The sequence shown here is derived from an EMBL/GenBank/DDBJ whole genome shotgun (WGS) entry which is preliminary data.</text>
</comment>
<keyword evidence="1" id="KW-0371">Homeobox</keyword>
<keyword evidence="1" id="KW-0238">DNA-binding</keyword>
<name>A0ACC1XN87_MELAZ</name>
<organism evidence="1 2">
    <name type="scientific">Melia azedarach</name>
    <name type="common">Chinaberry tree</name>
    <dbReference type="NCBI Taxonomy" id="155640"/>
    <lineage>
        <taxon>Eukaryota</taxon>
        <taxon>Viridiplantae</taxon>
        <taxon>Streptophyta</taxon>
        <taxon>Embryophyta</taxon>
        <taxon>Tracheophyta</taxon>
        <taxon>Spermatophyta</taxon>
        <taxon>Magnoliopsida</taxon>
        <taxon>eudicotyledons</taxon>
        <taxon>Gunneridae</taxon>
        <taxon>Pentapetalae</taxon>
        <taxon>rosids</taxon>
        <taxon>malvids</taxon>
        <taxon>Sapindales</taxon>
        <taxon>Meliaceae</taxon>
        <taxon>Melia</taxon>
    </lineage>
</organism>
<dbReference type="Proteomes" id="UP001164539">
    <property type="component" value="Chromosome 8"/>
</dbReference>
<keyword evidence="2" id="KW-1185">Reference proteome</keyword>
<sequence length="319" mass="35827">MMDELYGLNSTVDYSMQQAAENMVSWPNYQTPVVAFGDKNPVYGSEQLGSGSSGISDAASMVPEIQKTGSEEEVSSAIRAKIASHPLYPKLLEAYIDCQKVGAPPEIAHVLDGIRREGDVNMRNTGASGCLGADPELDEFMQTYCNILAKYKSDLSKPFDEASSFLNNMETQLSNLCNGISRSHGSDEAVGSSEEDLSGGETEAPECFRAPPVERELKDKLLRKYGGYISTLKHEFSKKKKKGKLPREARQILFDWWNLHFKWPYPTEADKLALAESTGLDQRQINNWFINQRKRHWKPSENMQFTLMDNLYGPIFMND</sequence>
<protein>
    <submittedName>
        <fullName evidence="1">Homeobox protein knotted-1</fullName>
    </submittedName>
</protein>
<proteinExistence type="predicted"/>
<gene>
    <name evidence="1" type="ORF">OWV82_014620</name>
</gene>
<accession>A0ACC1XN87</accession>